<keyword evidence="1" id="KW-0808">Transferase</keyword>
<dbReference type="PANTHER" id="PTHR22603:SF66">
    <property type="entry name" value="ETHANOLAMINE KINASE"/>
    <property type="match status" value="1"/>
</dbReference>
<dbReference type="InterPro" id="IPR011009">
    <property type="entry name" value="Kinase-like_dom_sf"/>
</dbReference>
<dbReference type="EMBL" id="FPCH01000001">
    <property type="protein sequence ID" value="SFV29763.1"/>
    <property type="molecule type" value="Genomic_DNA"/>
</dbReference>
<name>A0A1I7N5A8_9HYPH</name>
<dbReference type="RefSeq" id="WP_092865756.1">
    <property type="nucleotide sequence ID" value="NZ_FPCH01000001.1"/>
</dbReference>
<protein>
    <submittedName>
        <fullName evidence="1">Thiamine kinase</fullName>
    </submittedName>
</protein>
<keyword evidence="2" id="KW-1185">Reference proteome</keyword>
<organism evidence="1 2">
    <name type="scientific">Hyphomicrobium facile</name>
    <dbReference type="NCBI Taxonomy" id="51670"/>
    <lineage>
        <taxon>Bacteria</taxon>
        <taxon>Pseudomonadati</taxon>
        <taxon>Pseudomonadota</taxon>
        <taxon>Alphaproteobacteria</taxon>
        <taxon>Hyphomicrobiales</taxon>
        <taxon>Hyphomicrobiaceae</taxon>
        <taxon>Hyphomicrobium</taxon>
    </lineage>
</organism>
<dbReference type="Gene3D" id="3.30.200.20">
    <property type="entry name" value="Phosphorylase Kinase, domain 1"/>
    <property type="match status" value="1"/>
</dbReference>
<sequence length="318" mass="35761">MDIQEQERQRRAREVAASVIGGGIVGPEDVGIELLGGMTNRNYLVNVNGRTYVVRIPGEGTEEYLDRKADGQAAQITSDLGVNAHLVHYDTAAGVQITKFIENGKTMNADLFQDPDAVRRAALSFRKLHTSGAKFHNRFDEKVIAQEYLDMLRSKGARFPDGYERVQSEADAIREVLAATCGELAPCHNDPAPENLVDTGERVHILDWEFGGNNDPFWDLADLSVETGFTEEQDRILLEAYLGRPPKESEYGRIVLHKALVFLLWTLWGVIQETNKNPRPAYHFASFWDYAMDRFTRCQKIMNADNFRGLVEVVRTGG</sequence>
<dbReference type="GO" id="GO:0006646">
    <property type="term" value="P:phosphatidylethanolamine biosynthetic process"/>
    <property type="evidence" value="ECO:0007669"/>
    <property type="project" value="TreeGrafter"/>
</dbReference>
<dbReference type="Proteomes" id="UP000199423">
    <property type="component" value="Unassembled WGS sequence"/>
</dbReference>
<evidence type="ECO:0000313" key="1">
    <source>
        <dbReference type="EMBL" id="SFV29763.1"/>
    </source>
</evidence>
<gene>
    <name evidence="1" type="ORF">SAMN04488557_1329</name>
</gene>
<dbReference type="OrthoDB" id="179763at2"/>
<dbReference type="Pfam" id="PF01633">
    <property type="entry name" value="Choline_kinase"/>
    <property type="match status" value="1"/>
</dbReference>
<dbReference type="GO" id="GO:0004305">
    <property type="term" value="F:ethanolamine kinase activity"/>
    <property type="evidence" value="ECO:0007669"/>
    <property type="project" value="TreeGrafter"/>
</dbReference>
<reference evidence="2" key="1">
    <citation type="submission" date="2016-10" db="EMBL/GenBank/DDBJ databases">
        <authorList>
            <person name="Varghese N."/>
            <person name="Submissions S."/>
        </authorList>
    </citation>
    <scope>NUCLEOTIDE SEQUENCE [LARGE SCALE GENOMIC DNA]</scope>
    <source>
        <strain evidence="2">DSM 1565</strain>
    </source>
</reference>
<dbReference type="Gene3D" id="3.90.1200.10">
    <property type="match status" value="1"/>
</dbReference>
<dbReference type="CDD" id="cd05151">
    <property type="entry name" value="ChoK-like"/>
    <property type="match status" value="1"/>
</dbReference>
<dbReference type="STRING" id="51670.SAMN04488557_1329"/>
<dbReference type="SUPFAM" id="SSF56112">
    <property type="entry name" value="Protein kinase-like (PK-like)"/>
    <property type="match status" value="1"/>
</dbReference>
<dbReference type="GO" id="GO:0005737">
    <property type="term" value="C:cytoplasm"/>
    <property type="evidence" value="ECO:0007669"/>
    <property type="project" value="TreeGrafter"/>
</dbReference>
<dbReference type="PANTHER" id="PTHR22603">
    <property type="entry name" value="CHOLINE/ETHANOALAMINE KINASE"/>
    <property type="match status" value="1"/>
</dbReference>
<dbReference type="AlphaFoldDB" id="A0A1I7N5A8"/>
<proteinExistence type="predicted"/>
<evidence type="ECO:0000313" key="2">
    <source>
        <dbReference type="Proteomes" id="UP000199423"/>
    </source>
</evidence>
<keyword evidence="1" id="KW-0418">Kinase</keyword>
<accession>A0A1I7N5A8</accession>